<name>A0ABT9HSN6_9SPHN</name>
<gene>
    <name evidence="1" type="ORF">Q9K02_13475</name>
</gene>
<protein>
    <submittedName>
        <fullName evidence="1">Uncharacterized protein</fullName>
    </submittedName>
</protein>
<evidence type="ECO:0000313" key="1">
    <source>
        <dbReference type="EMBL" id="MDP4576147.1"/>
    </source>
</evidence>
<proteinExistence type="predicted"/>
<dbReference type="PROSITE" id="PS51257">
    <property type="entry name" value="PROKAR_LIPOPROTEIN"/>
    <property type="match status" value="1"/>
</dbReference>
<evidence type="ECO:0000313" key="2">
    <source>
        <dbReference type="Proteomes" id="UP001240639"/>
    </source>
</evidence>
<dbReference type="RefSeq" id="WP_305933360.1">
    <property type="nucleotide sequence ID" value="NZ_JAVAIM010000001.1"/>
</dbReference>
<sequence>MGSQTIKRQRTKRTIRTAIVAGSLIVAGCFTAAFTFAEETATAAERPVR</sequence>
<dbReference type="Proteomes" id="UP001240639">
    <property type="component" value="Unassembled WGS sequence"/>
</dbReference>
<organism evidence="1 2">
    <name type="scientific">Qipengyuania profundimaris</name>
    <dbReference type="NCBI Taxonomy" id="3067652"/>
    <lineage>
        <taxon>Bacteria</taxon>
        <taxon>Pseudomonadati</taxon>
        <taxon>Pseudomonadota</taxon>
        <taxon>Alphaproteobacteria</taxon>
        <taxon>Sphingomonadales</taxon>
        <taxon>Erythrobacteraceae</taxon>
        <taxon>Qipengyuania</taxon>
    </lineage>
</organism>
<keyword evidence="2" id="KW-1185">Reference proteome</keyword>
<comment type="caution">
    <text evidence="1">The sequence shown here is derived from an EMBL/GenBank/DDBJ whole genome shotgun (WGS) entry which is preliminary data.</text>
</comment>
<dbReference type="EMBL" id="JAVAIM010000001">
    <property type="protein sequence ID" value="MDP4576147.1"/>
    <property type="molecule type" value="Genomic_DNA"/>
</dbReference>
<reference evidence="1 2" key="1">
    <citation type="submission" date="2023-08" db="EMBL/GenBank/DDBJ databases">
        <title>genomic of G39.</title>
        <authorList>
            <person name="Wang Y."/>
        </authorList>
    </citation>
    <scope>NUCLEOTIDE SEQUENCE [LARGE SCALE GENOMIC DNA]</scope>
    <source>
        <strain evidence="1 2">G39</strain>
    </source>
</reference>
<accession>A0ABT9HSN6</accession>